<sequence>MRSGCSRSNGCELALEKSAGRQMRETYLKPHVPGGLDVCLTCR</sequence>
<organism evidence="1 2">
    <name type="scientific">Heyndrickxia coagulans</name>
    <name type="common">Weizmannia coagulans</name>
    <dbReference type="NCBI Taxonomy" id="1398"/>
    <lineage>
        <taxon>Bacteria</taxon>
        <taxon>Bacillati</taxon>
        <taxon>Bacillota</taxon>
        <taxon>Bacilli</taxon>
        <taxon>Bacillales</taxon>
        <taxon>Bacillaceae</taxon>
        <taxon>Heyndrickxia</taxon>
    </lineage>
</organism>
<protein>
    <submittedName>
        <fullName evidence="1">Uncharacterized protein</fullName>
    </submittedName>
</protein>
<evidence type="ECO:0000313" key="2">
    <source>
        <dbReference type="Proteomes" id="UP000070376"/>
    </source>
</evidence>
<evidence type="ECO:0000313" key="1">
    <source>
        <dbReference type="EMBL" id="KWZ81015.1"/>
    </source>
</evidence>
<comment type="caution">
    <text evidence="1">The sequence shown here is derived from an EMBL/GenBank/DDBJ whole genome shotgun (WGS) entry which is preliminary data.</text>
</comment>
<dbReference type="Proteomes" id="UP000070376">
    <property type="component" value="Unassembled WGS sequence"/>
</dbReference>
<accession>A0A133KNB5</accession>
<proteinExistence type="predicted"/>
<dbReference type="EMBL" id="LRPN01000083">
    <property type="protein sequence ID" value="KWZ81015.1"/>
    <property type="molecule type" value="Genomic_DNA"/>
</dbReference>
<dbReference type="AlphaFoldDB" id="A0A133KNB5"/>
<reference evidence="2" key="1">
    <citation type="submission" date="2016-01" db="EMBL/GenBank/DDBJ databases">
        <authorList>
            <person name="Mitreva M."/>
            <person name="Pepin K.H."/>
            <person name="Mihindukulasuriya K.A."/>
            <person name="Fulton R."/>
            <person name="Fronick C."/>
            <person name="O'Laughlin M."/>
            <person name="Miner T."/>
            <person name="Herter B."/>
            <person name="Rosa B.A."/>
            <person name="Cordes M."/>
            <person name="Tomlinson C."/>
            <person name="Wollam A."/>
            <person name="Palsikar V.B."/>
            <person name="Mardis E.R."/>
            <person name="Wilson R.K."/>
        </authorList>
    </citation>
    <scope>NUCLEOTIDE SEQUENCE [LARGE SCALE GENOMIC DNA]</scope>
    <source>
        <strain evidence="2">GED7749B</strain>
    </source>
</reference>
<gene>
    <name evidence="1" type="ORF">HMPREF3213_02168</name>
</gene>
<name>A0A133KNB5_HEYCO</name>